<evidence type="ECO:0000313" key="1">
    <source>
        <dbReference type="EMBL" id="OWZ01338.1"/>
    </source>
</evidence>
<dbReference type="Proteomes" id="UP000198211">
    <property type="component" value="Unassembled WGS sequence"/>
</dbReference>
<organism evidence="1 2">
    <name type="scientific">Phytophthora megakarya</name>
    <dbReference type="NCBI Taxonomy" id="4795"/>
    <lineage>
        <taxon>Eukaryota</taxon>
        <taxon>Sar</taxon>
        <taxon>Stramenopiles</taxon>
        <taxon>Oomycota</taxon>
        <taxon>Peronosporomycetes</taxon>
        <taxon>Peronosporales</taxon>
        <taxon>Peronosporaceae</taxon>
        <taxon>Phytophthora</taxon>
    </lineage>
</organism>
<dbReference type="OrthoDB" id="123301at2759"/>
<sequence length="162" mass="17538">MIPASPTPAASAGDNTPSPVARTLGLGETIKFMKSGVLSLSPTSPQGCVNIKPTRAVIPPKRGLDAASFVVGVPARAAAYRSDTHVQDGYGVQIVDSQSEEPEHVCLQMASAFRQFESERFVERLFYSVSLLHRVLAPPSVFRIHARLIWDIRSGHVIAFQV</sequence>
<reference evidence="2" key="1">
    <citation type="submission" date="2017-03" db="EMBL/GenBank/DDBJ databases">
        <title>Phytopthora megakarya and P. palmivora, two closely related causual agents of cacao black pod achieved similar genome size and gene model numbers by different mechanisms.</title>
        <authorList>
            <person name="Ali S."/>
            <person name="Shao J."/>
            <person name="Larry D.J."/>
            <person name="Kronmiller B."/>
            <person name="Shen D."/>
            <person name="Strem M.D."/>
            <person name="Melnick R.L."/>
            <person name="Guiltinan M.J."/>
            <person name="Tyler B.M."/>
            <person name="Meinhardt L.W."/>
            <person name="Bailey B.A."/>
        </authorList>
    </citation>
    <scope>NUCLEOTIDE SEQUENCE [LARGE SCALE GENOMIC DNA]</scope>
    <source>
        <strain evidence="2">zdho120</strain>
    </source>
</reference>
<dbReference type="EMBL" id="NBNE01006929">
    <property type="protein sequence ID" value="OWZ01338.1"/>
    <property type="molecule type" value="Genomic_DNA"/>
</dbReference>
<keyword evidence="2" id="KW-1185">Reference proteome</keyword>
<accession>A0A225V8X3</accession>
<comment type="caution">
    <text evidence="1">The sequence shown here is derived from an EMBL/GenBank/DDBJ whole genome shotgun (WGS) entry which is preliminary data.</text>
</comment>
<dbReference type="AlphaFoldDB" id="A0A225V8X3"/>
<proteinExistence type="predicted"/>
<dbReference type="STRING" id="4795.A0A225V8X3"/>
<gene>
    <name evidence="1" type="ORF">PHMEG_00027296</name>
</gene>
<evidence type="ECO:0000313" key="2">
    <source>
        <dbReference type="Proteomes" id="UP000198211"/>
    </source>
</evidence>
<name>A0A225V8X3_9STRA</name>
<protein>
    <submittedName>
        <fullName evidence="1">Uncharacterized protein</fullName>
    </submittedName>
</protein>